<dbReference type="Gene3D" id="1.25.40.10">
    <property type="entry name" value="Tetratricopeptide repeat domain"/>
    <property type="match status" value="3"/>
</dbReference>
<organism evidence="3 4">
    <name type="scientific">Marinicauda algicola</name>
    <dbReference type="NCBI Taxonomy" id="2029849"/>
    <lineage>
        <taxon>Bacteria</taxon>
        <taxon>Pseudomonadati</taxon>
        <taxon>Pseudomonadota</taxon>
        <taxon>Alphaproteobacteria</taxon>
        <taxon>Maricaulales</taxon>
        <taxon>Maricaulaceae</taxon>
        <taxon>Marinicauda</taxon>
    </lineage>
</organism>
<keyword evidence="4" id="KW-1185">Reference proteome</keyword>
<dbReference type="EMBL" id="SRXW01000003">
    <property type="protein sequence ID" value="TGY88173.1"/>
    <property type="molecule type" value="Genomic_DNA"/>
</dbReference>
<dbReference type="InterPro" id="IPR027417">
    <property type="entry name" value="P-loop_NTPase"/>
</dbReference>
<dbReference type="RefSeq" id="WP_135996018.1">
    <property type="nucleotide sequence ID" value="NZ_SRXW01000003.1"/>
</dbReference>
<dbReference type="GO" id="GO:0008476">
    <property type="term" value="F:protein-tyrosine sulfotransferase activity"/>
    <property type="evidence" value="ECO:0007669"/>
    <property type="project" value="InterPro"/>
</dbReference>
<dbReference type="Pfam" id="PF13181">
    <property type="entry name" value="TPR_8"/>
    <property type="match status" value="1"/>
</dbReference>
<dbReference type="Pfam" id="PF13429">
    <property type="entry name" value="TPR_15"/>
    <property type="match status" value="1"/>
</dbReference>
<feature type="repeat" description="TPR" evidence="2">
    <location>
        <begin position="95"/>
        <end position="128"/>
    </location>
</feature>
<evidence type="ECO:0000256" key="1">
    <source>
        <dbReference type="ARBA" id="ARBA00022679"/>
    </source>
</evidence>
<dbReference type="Proteomes" id="UP000308054">
    <property type="component" value="Unassembled WGS sequence"/>
</dbReference>
<sequence length="684" mass="77691">MSASRPRGGARFIVVNGVRVLDETDSPAAALKTAQEHMYRGRFEAALEALAPLLGAEPDHAEALYMRAACLRYLDRREEAFDALAALKAAAPEFGRAYQEEGHLHRARGREQEALAAYRRACRFNPALHASWMAQAEILEAQGHGEEARQARAQGERILALPKELVSVTHLLHEDRILKAEKLCRAFLQKHPHHVEAMRLLAAIAKRFGVMEDAEFLLESAIGFEPDNVQLRLDYIEVLRKRQKFAKALEEARLLHEREPDNPLFASHHAIELMQTGDYPAAISLFDAVLKRVPDDPATLTSRAHALKTAGRQEEAVASYRRAAEVKPDHGDAWYGLANLKTYRFTRDEIAAMERQEARPDLAFADRIHLCFALGKAHEDHERYERSFEYYARGNALKRRQTRYTSAQMEEEFEAQKRVCTRELFESKGETGHPAPDPIFIVGLPRAGSTLIEQILASHSQIDGTLELPNILALSHRLRGRKRVGGQTRYPAILAELSGEKLRELGADYIEGTALHRRGAPFFTDKMPNNFRHIGLIKLILPNAKIIDARRHPMACCFSGFKQLFAEGQEFTYGLEEIGRYYRGYVDLMAHWDEVLPGAVLRVHHEDVVDDLEGQVRRMLDYLGLPFEPACVEFHKTRREVRTASSEQVRQPIFRSGTEQWRHFEPWLDELKTALGPALTGYRD</sequence>
<dbReference type="SUPFAM" id="SSF52540">
    <property type="entry name" value="P-loop containing nucleoside triphosphate hydrolases"/>
    <property type="match status" value="1"/>
</dbReference>
<dbReference type="SUPFAM" id="SSF48452">
    <property type="entry name" value="TPR-like"/>
    <property type="match status" value="2"/>
</dbReference>
<dbReference type="Pfam" id="PF13469">
    <property type="entry name" value="Sulfotransfer_3"/>
    <property type="match status" value="1"/>
</dbReference>
<comment type="caution">
    <text evidence="3">The sequence shown here is derived from an EMBL/GenBank/DDBJ whole genome shotgun (WGS) entry which is preliminary data.</text>
</comment>
<accession>A0A4S2GYL1</accession>
<dbReference type="InterPro" id="IPR026634">
    <property type="entry name" value="TPST-like"/>
</dbReference>
<protein>
    <submittedName>
        <fullName evidence="3">Sulfotransferase family protein</fullName>
    </submittedName>
</protein>
<dbReference type="InterPro" id="IPR011990">
    <property type="entry name" value="TPR-like_helical_dom_sf"/>
</dbReference>
<dbReference type="PANTHER" id="PTHR12788:SF10">
    <property type="entry name" value="PROTEIN-TYROSINE SULFOTRANSFERASE"/>
    <property type="match status" value="1"/>
</dbReference>
<keyword evidence="2" id="KW-0802">TPR repeat</keyword>
<dbReference type="PROSITE" id="PS50005">
    <property type="entry name" value="TPR"/>
    <property type="match status" value="2"/>
</dbReference>
<feature type="repeat" description="TPR" evidence="2">
    <location>
        <begin position="297"/>
        <end position="330"/>
    </location>
</feature>
<dbReference type="AlphaFoldDB" id="A0A4S2GYL1"/>
<dbReference type="Gene3D" id="3.40.50.300">
    <property type="entry name" value="P-loop containing nucleotide triphosphate hydrolases"/>
    <property type="match status" value="1"/>
</dbReference>
<keyword evidence="1 3" id="KW-0808">Transferase</keyword>
<name>A0A4S2GYL1_9PROT</name>
<gene>
    <name evidence="3" type="ORF">E5163_10060</name>
</gene>
<reference evidence="3 4" key="1">
    <citation type="journal article" date="2017" name="Int. J. Syst. Evol. Microbiol.">
        <title>Marinicauda algicola sp. nov., isolated from a marine red alga Rhodosorus marinus.</title>
        <authorList>
            <person name="Jeong S.E."/>
            <person name="Jeon S.H."/>
            <person name="Chun B.H."/>
            <person name="Kim D.W."/>
            <person name="Jeon C.O."/>
        </authorList>
    </citation>
    <scope>NUCLEOTIDE SEQUENCE [LARGE SCALE GENOMIC DNA]</scope>
    <source>
        <strain evidence="3 4">JCM 31718</strain>
    </source>
</reference>
<evidence type="ECO:0000256" key="2">
    <source>
        <dbReference type="PROSITE-ProRule" id="PRU00339"/>
    </source>
</evidence>
<dbReference type="SMART" id="SM00028">
    <property type="entry name" value="TPR"/>
    <property type="match status" value="7"/>
</dbReference>
<dbReference type="InterPro" id="IPR019734">
    <property type="entry name" value="TPR_rpt"/>
</dbReference>
<dbReference type="OrthoDB" id="9800698at2"/>
<dbReference type="PANTHER" id="PTHR12788">
    <property type="entry name" value="PROTEIN-TYROSINE SULFOTRANSFERASE 2"/>
    <property type="match status" value="1"/>
</dbReference>
<evidence type="ECO:0000313" key="4">
    <source>
        <dbReference type="Proteomes" id="UP000308054"/>
    </source>
</evidence>
<proteinExistence type="predicted"/>
<dbReference type="Pfam" id="PF13432">
    <property type="entry name" value="TPR_16"/>
    <property type="match status" value="1"/>
</dbReference>
<evidence type="ECO:0000313" key="3">
    <source>
        <dbReference type="EMBL" id="TGY88173.1"/>
    </source>
</evidence>